<dbReference type="InterPro" id="IPR051906">
    <property type="entry name" value="TolC-like"/>
</dbReference>
<keyword evidence="5" id="KW-0812">Transmembrane</keyword>
<evidence type="ECO:0000256" key="9">
    <source>
        <dbReference type="SAM" id="SignalP"/>
    </source>
</evidence>
<dbReference type="EMBL" id="BAABCR010000015">
    <property type="protein sequence ID" value="GAA4031952.1"/>
    <property type="molecule type" value="Genomic_DNA"/>
</dbReference>
<evidence type="ECO:0000256" key="5">
    <source>
        <dbReference type="ARBA" id="ARBA00022692"/>
    </source>
</evidence>
<dbReference type="RefSeq" id="WP_324689032.1">
    <property type="nucleotide sequence ID" value="NZ_BAABCR010000015.1"/>
</dbReference>
<dbReference type="Gene3D" id="1.20.1600.10">
    <property type="entry name" value="Outer membrane efflux proteins (OEP)"/>
    <property type="match status" value="1"/>
</dbReference>
<evidence type="ECO:0000313" key="11">
    <source>
        <dbReference type="Proteomes" id="UP001500968"/>
    </source>
</evidence>
<accession>A0ABP7TVK9</accession>
<evidence type="ECO:0000256" key="2">
    <source>
        <dbReference type="ARBA" id="ARBA00007613"/>
    </source>
</evidence>
<feature type="chain" id="PRO_5045785293" evidence="9">
    <location>
        <begin position="21"/>
        <end position="433"/>
    </location>
</feature>
<gene>
    <name evidence="10" type="ORF">GCM10022386_15040</name>
</gene>
<dbReference type="PANTHER" id="PTHR30026:SF20">
    <property type="entry name" value="OUTER MEMBRANE PROTEIN TOLC"/>
    <property type="match status" value="1"/>
</dbReference>
<evidence type="ECO:0000256" key="4">
    <source>
        <dbReference type="ARBA" id="ARBA00022452"/>
    </source>
</evidence>
<comment type="caution">
    <text evidence="10">The sequence shown here is derived from an EMBL/GenBank/DDBJ whole genome shotgun (WGS) entry which is preliminary data.</text>
</comment>
<sequence length="433" mass="49638">MNKKVFLIVLLYTFCPSVFGQDNSWPLQKCITEAMKNAIEIKIEQLNVKKAQKQHNSIVNQMLPNVSFTGNQSYNFGSTIDPATNGRVSSNIQNDNFFLNAQMNLIDFKAFATAQKTKIEIEKAKAQLAIIENEYQLQILESYYQALFTQELLMIQKEQFKNAQFNLNRVTKEVEIGSKPKSDLYDIQLSFAQEELRMMETEQSLLRQKTQLFQLMNVNDVAVAEVILENAIPADSDAVNQSISNPKIKFAELNYQSIRKDTQLERANNLPTLTTYYGFSTFYYKPLNQPNAVVADFNQQISDNKNHQLGIQLNVPIFNGFRNNKRISAAKLETEKSQYAIAQEKLKVDNQIVLENQNRNNYQKLFAKLQETKSYAEASFRTSQAKFSSGVIDAIVFSSVKNQWLNAEYDLLKNKLQQHYVALKISLLNGNTF</sequence>
<name>A0ABP7TVK9_9FLAO</name>
<feature type="coiled-coil region" evidence="8">
    <location>
        <begin position="114"/>
        <end position="141"/>
    </location>
</feature>
<comment type="subcellular location">
    <subcellularLocation>
        <location evidence="1">Cell outer membrane</location>
    </subcellularLocation>
</comment>
<keyword evidence="6" id="KW-0472">Membrane</keyword>
<evidence type="ECO:0000256" key="1">
    <source>
        <dbReference type="ARBA" id="ARBA00004442"/>
    </source>
</evidence>
<evidence type="ECO:0000256" key="3">
    <source>
        <dbReference type="ARBA" id="ARBA00022448"/>
    </source>
</evidence>
<organism evidence="10 11">
    <name type="scientific">Flavobacterium cheonhonense</name>
    <dbReference type="NCBI Taxonomy" id="706185"/>
    <lineage>
        <taxon>Bacteria</taxon>
        <taxon>Pseudomonadati</taxon>
        <taxon>Bacteroidota</taxon>
        <taxon>Flavobacteriia</taxon>
        <taxon>Flavobacteriales</taxon>
        <taxon>Flavobacteriaceae</taxon>
        <taxon>Flavobacterium</taxon>
    </lineage>
</organism>
<evidence type="ECO:0000256" key="8">
    <source>
        <dbReference type="SAM" id="Coils"/>
    </source>
</evidence>
<reference evidence="11" key="1">
    <citation type="journal article" date="2019" name="Int. J. Syst. Evol. Microbiol.">
        <title>The Global Catalogue of Microorganisms (GCM) 10K type strain sequencing project: providing services to taxonomists for standard genome sequencing and annotation.</title>
        <authorList>
            <consortium name="The Broad Institute Genomics Platform"/>
            <consortium name="The Broad Institute Genome Sequencing Center for Infectious Disease"/>
            <person name="Wu L."/>
            <person name="Ma J."/>
        </authorList>
    </citation>
    <scope>NUCLEOTIDE SEQUENCE [LARGE SCALE GENOMIC DNA]</scope>
    <source>
        <strain evidence="11">JCM 17064</strain>
    </source>
</reference>
<dbReference type="PANTHER" id="PTHR30026">
    <property type="entry name" value="OUTER MEMBRANE PROTEIN TOLC"/>
    <property type="match status" value="1"/>
</dbReference>
<keyword evidence="3" id="KW-0813">Transport</keyword>
<dbReference type="Pfam" id="PF02321">
    <property type="entry name" value="OEP"/>
    <property type="match status" value="2"/>
</dbReference>
<protein>
    <submittedName>
        <fullName evidence="10">TolC family protein</fullName>
    </submittedName>
</protein>
<feature type="signal peptide" evidence="9">
    <location>
        <begin position="1"/>
        <end position="20"/>
    </location>
</feature>
<keyword evidence="8" id="KW-0175">Coiled coil</keyword>
<evidence type="ECO:0000313" key="10">
    <source>
        <dbReference type="EMBL" id="GAA4031952.1"/>
    </source>
</evidence>
<keyword evidence="4" id="KW-1134">Transmembrane beta strand</keyword>
<keyword evidence="9" id="KW-0732">Signal</keyword>
<dbReference type="Proteomes" id="UP001500968">
    <property type="component" value="Unassembled WGS sequence"/>
</dbReference>
<dbReference type="SUPFAM" id="SSF56954">
    <property type="entry name" value="Outer membrane efflux proteins (OEP)"/>
    <property type="match status" value="1"/>
</dbReference>
<dbReference type="InterPro" id="IPR003423">
    <property type="entry name" value="OMP_efflux"/>
</dbReference>
<comment type="similarity">
    <text evidence="2">Belongs to the outer membrane factor (OMF) (TC 1.B.17) family.</text>
</comment>
<evidence type="ECO:0000256" key="6">
    <source>
        <dbReference type="ARBA" id="ARBA00023136"/>
    </source>
</evidence>
<keyword evidence="11" id="KW-1185">Reference proteome</keyword>
<keyword evidence="7" id="KW-0998">Cell outer membrane</keyword>
<evidence type="ECO:0000256" key="7">
    <source>
        <dbReference type="ARBA" id="ARBA00023237"/>
    </source>
</evidence>
<proteinExistence type="inferred from homology"/>